<dbReference type="InterPro" id="IPR004038">
    <property type="entry name" value="Ribosomal_eL8/eL30/eS12/Gad45"/>
</dbReference>
<dbReference type="PANTHER" id="PTHR28272:SF1">
    <property type="entry name" value="RIBONUCLEASES P_MRP PROTEIN SUBUNIT POP3"/>
    <property type="match status" value="1"/>
</dbReference>
<gene>
    <name evidence="2" type="ORF">AB1Y20_000437</name>
</gene>
<organism evidence="2 3">
    <name type="scientific">Prymnesium parvum</name>
    <name type="common">Toxic golden alga</name>
    <dbReference type="NCBI Taxonomy" id="97485"/>
    <lineage>
        <taxon>Eukaryota</taxon>
        <taxon>Haptista</taxon>
        <taxon>Haptophyta</taxon>
        <taxon>Prymnesiophyceae</taxon>
        <taxon>Prymnesiales</taxon>
        <taxon>Prymnesiaceae</taxon>
        <taxon>Prymnesium</taxon>
    </lineage>
</organism>
<protein>
    <recommendedName>
        <fullName evidence="1">Ribosomal protein eL8/eL30/eS12/Gadd45 domain-containing protein</fullName>
    </recommendedName>
</protein>
<dbReference type="PANTHER" id="PTHR28272">
    <property type="entry name" value="RIBONUCLEASES P/MRP PROTEIN SUBUNIT POP3"/>
    <property type="match status" value="1"/>
</dbReference>
<proteinExistence type="predicted"/>
<dbReference type="InterPro" id="IPR013241">
    <property type="entry name" value="RNase_P_Pop3"/>
</dbReference>
<evidence type="ECO:0000259" key="1">
    <source>
        <dbReference type="Pfam" id="PF01248"/>
    </source>
</evidence>
<dbReference type="EMBL" id="JBGBPQ010000001">
    <property type="protein sequence ID" value="KAL1529491.1"/>
    <property type="molecule type" value="Genomic_DNA"/>
</dbReference>
<reference evidence="2 3" key="1">
    <citation type="journal article" date="2024" name="Science">
        <title>Giant polyketide synthase enzymes in the biosynthesis of giant marine polyether toxins.</title>
        <authorList>
            <person name="Fallon T.R."/>
            <person name="Shende V.V."/>
            <person name="Wierzbicki I.H."/>
            <person name="Pendleton A.L."/>
            <person name="Watervoot N.F."/>
            <person name="Auber R.P."/>
            <person name="Gonzalez D.J."/>
            <person name="Wisecaver J.H."/>
            <person name="Moore B.S."/>
        </authorList>
    </citation>
    <scope>NUCLEOTIDE SEQUENCE [LARGE SCALE GENOMIC DNA]</scope>
    <source>
        <strain evidence="2 3">12B1</strain>
    </source>
</reference>
<dbReference type="Proteomes" id="UP001515480">
    <property type="component" value="Unassembled WGS sequence"/>
</dbReference>
<evidence type="ECO:0000313" key="3">
    <source>
        <dbReference type="Proteomes" id="UP001515480"/>
    </source>
</evidence>
<dbReference type="GO" id="GO:0008033">
    <property type="term" value="P:tRNA processing"/>
    <property type="evidence" value="ECO:0007669"/>
    <property type="project" value="InterPro"/>
</dbReference>
<dbReference type="AlphaFoldDB" id="A0AB34K5C3"/>
<dbReference type="GO" id="GO:0006364">
    <property type="term" value="P:rRNA processing"/>
    <property type="evidence" value="ECO:0007669"/>
    <property type="project" value="InterPro"/>
</dbReference>
<keyword evidence="3" id="KW-1185">Reference proteome</keyword>
<accession>A0AB34K5C3</accession>
<dbReference type="Pfam" id="PF01248">
    <property type="entry name" value="Ribosomal_L7Ae"/>
    <property type="match status" value="1"/>
</dbReference>
<evidence type="ECO:0000313" key="2">
    <source>
        <dbReference type="EMBL" id="KAL1529491.1"/>
    </source>
</evidence>
<dbReference type="SUPFAM" id="SSF55315">
    <property type="entry name" value="L30e-like"/>
    <property type="match status" value="1"/>
</dbReference>
<dbReference type="Gene3D" id="3.30.1330.30">
    <property type="match status" value="1"/>
</dbReference>
<feature type="domain" description="Ribosomal protein eL8/eL30/eS12/Gadd45" evidence="1">
    <location>
        <begin position="83"/>
        <end position="158"/>
    </location>
</feature>
<name>A0AB34K5C3_PRYPA</name>
<comment type="caution">
    <text evidence="2">The sequence shown here is derived from an EMBL/GenBank/DDBJ whole genome shotgun (WGS) entry which is preliminary data.</text>
</comment>
<dbReference type="InterPro" id="IPR029064">
    <property type="entry name" value="Ribosomal_eL30-like_sf"/>
</dbReference>
<sequence length="217" mass="23303">MGKRQKTEALTLHELGGKASRKVSFLRTDATALIDAAPSNTKLKAALASPLEPQWPVVGKEDCEAVLQWLGELSSSTLQDGGAAGGMVMGLQAVTRSLRREELRAVVLARDSHAPILYAHIPLIAQLQTQRDPQRAVVVKRLPCSSAQLGQPFGLLRASVVGLRTAHFSSTHPFIQVLSKDCNRLFPWLEPSMAIHPSGRTENASGLVSAPTQSASE</sequence>